<dbReference type="Gene3D" id="2.160.20.10">
    <property type="entry name" value="Single-stranded right-handed beta-helix, Pectin lyase-like"/>
    <property type="match status" value="1"/>
</dbReference>
<comment type="subcellular location">
    <subcellularLocation>
        <location evidence="1">Secreted</location>
        <location evidence="1">Cell wall</location>
    </subcellularLocation>
</comment>
<name>A0A2I0W926_9ASPA</name>
<comment type="catalytic activity">
    <reaction evidence="10">
        <text>(1,4-alpha-D-galacturonosyl)n+m + H2O = (1,4-alpha-D-galacturonosyl)n + (1,4-alpha-D-galacturonosyl)m.</text>
        <dbReference type="EC" id="3.2.1.15"/>
    </reaction>
</comment>
<evidence type="ECO:0000313" key="15">
    <source>
        <dbReference type="Proteomes" id="UP000233837"/>
    </source>
</evidence>
<dbReference type="FunFam" id="2.160.20.10:FF:000028">
    <property type="entry name" value="Polygalacturonase QRT2"/>
    <property type="match status" value="1"/>
</dbReference>
<keyword evidence="6 13" id="KW-0732">Signal</keyword>
<organism evidence="14 15">
    <name type="scientific">Dendrobium catenatum</name>
    <dbReference type="NCBI Taxonomy" id="906689"/>
    <lineage>
        <taxon>Eukaryota</taxon>
        <taxon>Viridiplantae</taxon>
        <taxon>Streptophyta</taxon>
        <taxon>Embryophyta</taxon>
        <taxon>Tracheophyta</taxon>
        <taxon>Spermatophyta</taxon>
        <taxon>Magnoliopsida</taxon>
        <taxon>Liliopsida</taxon>
        <taxon>Asparagales</taxon>
        <taxon>Orchidaceae</taxon>
        <taxon>Epidendroideae</taxon>
        <taxon>Malaxideae</taxon>
        <taxon>Dendrobiinae</taxon>
        <taxon>Dendrobium</taxon>
    </lineage>
</organism>
<dbReference type="GO" id="GO:0005975">
    <property type="term" value="P:carbohydrate metabolic process"/>
    <property type="evidence" value="ECO:0007669"/>
    <property type="project" value="InterPro"/>
</dbReference>
<evidence type="ECO:0000256" key="3">
    <source>
        <dbReference type="ARBA" id="ARBA00012736"/>
    </source>
</evidence>
<feature type="chain" id="PRO_5014126609" description="endo-polygalacturonase" evidence="13">
    <location>
        <begin position="19"/>
        <end position="450"/>
    </location>
</feature>
<dbReference type="GO" id="GO:0009901">
    <property type="term" value="P:anther dehiscence"/>
    <property type="evidence" value="ECO:0007669"/>
    <property type="project" value="UniProtKB-ARBA"/>
</dbReference>
<dbReference type="PANTHER" id="PTHR31375">
    <property type="match status" value="1"/>
</dbReference>
<dbReference type="InterPro" id="IPR000743">
    <property type="entry name" value="Glyco_hydro_28"/>
</dbReference>
<evidence type="ECO:0000256" key="8">
    <source>
        <dbReference type="ARBA" id="ARBA00023295"/>
    </source>
</evidence>
<evidence type="ECO:0000256" key="9">
    <source>
        <dbReference type="ARBA" id="ARBA00023316"/>
    </source>
</evidence>
<dbReference type="SUPFAM" id="SSF51126">
    <property type="entry name" value="Pectin lyase-like"/>
    <property type="match status" value="1"/>
</dbReference>
<evidence type="ECO:0000256" key="10">
    <source>
        <dbReference type="ARBA" id="ARBA00034074"/>
    </source>
</evidence>
<sequence length="450" mass="47923">MILLFSLLILSFEGFSSCVADFDQDVSSLGAFSLHGVGAYAAGFYKEMEGDEGGLLVRSIDQIRNFGGRSNEKMVSVEDYGAKGGGADDTMAFEKAWNAACSSDSPVSLLIPKGNTYLLKPITFSGPCNSDISVMIEGTIEASSNPSDWNGKNQRLWIYFNKVNNLAVLGGGTINGNGKVWWQKSCKVDKSQPCKDAPTALTFNSCNWLRVESLNVINSQQIHVEFENSKNIIVSSLSISAPGNSPNTDGIHVTRTQNITINHCTIATGDDCISIVTGSQDVHANNIICGPGHGISIGSLGAKGSTAQVSGVTVNTAQFSGTSNGVRIKTWQGGKGYAKNIVFKNIEMSNVKNPIIIDQNYCDSKRPCGQQKSAVQVSNVQYSNIKGTSASKFAMNFNCSKSFPCSGIVLEDIDLVKNGGGSAKSFCANVKWSKEGTVIPPPCALQLEDA</sequence>
<accession>A0A2I0W926</accession>
<reference evidence="14 15" key="1">
    <citation type="journal article" date="2016" name="Sci. Rep.">
        <title>The Dendrobium catenatum Lindl. genome sequence provides insights into polysaccharide synthase, floral development and adaptive evolution.</title>
        <authorList>
            <person name="Zhang G.Q."/>
            <person name="Xu Q."/>
            <person name="Bian C."/>
            <person name="Tsai W.C."/>
            <person name="Yeh C.M."/>
            <person name="Liu K.W."/>
            <person name="Yoshida K."/>
            <person name="Zhang L.S."/>
            <person name="Chang S.B."/>
            <person name="Chen F."/>
            <person name="Shi Y."/>
            <person name="Su Y.Y."/>
            <person name="Zhang Y.Q."/>
            <person name="Chen L.J."/>
            <person name="Yin Y."/>
            <person name="Lin M."/>
            <person name="Huang H."/>
            <person name="Deng H."/>
            <person name="Wang Z.W."/>
            <person name="Zhu S.L."/>
            <person name="Zhao X."/>
            <person name="Deng C."/>
            <person name="Niu S.C."/>
            <person name="Huang J."/>
            <person name="Wang M."/>
            <person name="Liu G.H."/>
            <person name="Yang H.J."/>
            <person name="Xiao X.J."/>
            <person name="Hsiao Y.Y."/>
            <person name="Wu W.L."/>
            <person name="Chen Y.Y."/>
            <person name="Mitsuda N."/>
            <person name="Ohme-Takagi M."/>
            <person name="Luo Y.B."/>
            <person name="Van de Peer Y."/>
            <person name="Liu Z.J."/>
        </authorList>
    </citation>
    <scope>NUCLEOTIDE SEQUENCE [LARGE SCALE GENOMIC DNA]</scope>
    <source>
        <tissue evidence="14">The whole plant</tissue>
    </source>
</reference>
<comment type="similarity">
    <text evidence="2 12">Belongs to the glycosyl hydrolase 28 family.</text>
</comment>
<evidence type="ECO:0000256" key="5">
    <source>
        <dbReference type="ARBA" id="ARBA00022525"/>
    </source>
</evidence>
<dbReference type="EMBL" id="KZ502843">
    <property type="protein sequence ID" value="PKU72164.1"/>
    <property type="molecule type" value="Genomic_DNA"/>
</dbReference>
<gene>
    <name evidence="14" type="ORF">MA16_Dca006757</name>
</gene>
<dbReference type="GO" id="GO:0010047">
    <property type="term" value="P:fruit dehiscence"/>
    <property type="evidence" value="ECO:0007669"/>
    <property type="project" value="UniProtKB-ARBA"/>
</dbReference>
<proteinExistence type="inferred from homology"/>
<keyword evidence="7 12" id="KW-0378">Hydrolase</keyword>
<keyword evidence="5" id="KW-0964">Secreted</keyword>
<keyword evidence="4" id="KW-0134">Cell wall</keyword>
<protein>
    <recommendedName>
        <fullName evidence="3">endo-polygalacturonase</fullName>
        <ecNumber evidence="3">3.2.1.15</ecNumber>
    </recommendedName>
</protein>
<reference evidence="14 15" key="2">
    <citation type="journal article" date="2017" name="Nature">
        <title>The Apostasia genome and the evolution of orchids.</title>
        <authorList>
            <person name="Zhang G.Q."/>
            <person name="Liu K.W."/>
            <person name="Li Z."/>
            <person name="Lohaus R."/>
            <person name="Hsiao Y.Y."/>
            <person name="Niu S.C."/>
            <person name="Wang J.Y."/>
            <person name="Lin Y.C."/>
            <person name="Xu Q."/>
            <person name="Chen L.J."/>
            <person name="Yoshida K."/>
            <person name="Fujiwara S."/>
            <person name="Wang Z.W."/>
            <person name="Zhang Y.Q."/>
            <person name="Mitsuda N."/>
            <person name="Wang M."/>
            <person name="Liu G.H."/>
            <person name="Pecoraro L."/>
            <person name="Huang H.X."/>
            <person name="Xiao X.J."/>
            <person name="Lin M."/>
            <person name="Wu X.Y."/>
            <person name="Wu W.L."/>
            <person name="Chen Y.Y."/>
            <person name="Chang S.B."/>
            <person name="Sakamoto S."/>
            <person name="Ohme-Takagi M."/>
            <person name="Yagi M."/>
            <person name="Zeng S.J."/>
            <person name="Shen C.Y."/>
            <person name="Yeh C.M."/>
            <person name="Luo Y.B."/>
            <person name="Tsai W.C."/>
            <person name="Van de Peer Y."/>
            <person name="Liu Z.J."/>
        </authorList>
    </citation>
    <scope>NUCLEOTIDE SEQUENCE [LARGE SCALE GENOMIC DNA]</scope>
    <source>
        <tissue evidence="14">The whole plant</tissue>
    </source>
</reference>
<dbReference type="EC" id="3.2.1.15" evidence="3"/>
<dbReference type="GO" id="GO:0004650">
    <property type="term" value="F:polygalacturonase activity"/>
    <property type="evidence" value="ECO:0007669"/>
    <property type="project" value="UniProtKB-EC"/>
</dbReference>
<keyword evidence="15" id="KW-1185">Reference proteome</keyword>
<evidence type="ECO:0000313" key="14">
    <source>
        <dbReference type="EMBL" id="PKU72164.1"/>
    </source>
</evidence>
<feature type="active site" evidence="11">
    <location>
        <position position="293"/>
    </location>
</feature>
<evidence type="ECO:0000256" key="4">
    <source>
        <dbReference type="ARBA" id="ARBA00022512"/>
    </source>
</evidence>
<dbReference type="AlphaFoldDB" id="A0A2I0W926"/>
<evidence type="ECO:0000256" key="11">
    <source>
        <dbReference type="PROSITE-ProRule" id="PRU10052"/>
    </source>
</evidence>
<dbReference type="Pfam" id="PF00295">
    <property type="entry name" value="Glyco_hydro_28"/>
    <property type="match status" value="1"/>
</dbReference>
<keyword evidence="8 12" id="KW-0326">Glycosidase</keyword>
<dbReference type="SMART" id="SM00710">
    <property type="entry name" value="PbH1"/>
    <property type="match status" value="6"/>
</dbReference>
<dbReference type="InterPro" id="IPR011050">
    <property type="entry name" value="Pectin_lyase_fold/virulence"/>
</dbReference>
<keyword evidence="9" id="KW-0961">Cell wall biogenesis/degradation</keyword>
<evidence type="ECO:0000256" key="2">
    <source>
        <dbReference type="ARBA" id="ARBA00008834"/>
    </source>
</evidence>
<evidence type="ECO:0000256" key="13">
    <source>
        <dbReference type="SAM" id="SignalP"/>
    </source>
</evidence>
<dbReference type="InterPro" id="IPR006626">
    <property type="entry name" value="PbH1"/>
</dbReference>
<evidence type="ECO:0000256" key="1">
    <source>
        <dbReference type="ARBA" id="ARBA00004191"/>
    </source>
</evidence>
<evidence type="ECO:0000256" key="7">
    <source>
        <dbReference type="ARBA" id="ARBA00022801"/>
    </source>
</evidence>
<dbReference type="STRING" id="906689.A0A2I0W926"/>
<evidence type="ECO:0000256" key="6">
    <source>
        <dbReference type="ARBA" id="ARBA00022729"/>
    </source>
</evidence>
<dbReference type="Proteomes" id="UP000233837">
    <property type="component" value="Unassembled WGS sequence"/>
</dbReference>
<dbReference type="PROSITE" id="PS00502">
    <property type="entry name" value="POLYGALACTURONASE"/>
    <property type="match status" value="1"/>
</dbReference>
<feature type="signal peptide" evidence="13">
    <location>
        <begin position="1"/>
        <end position="18"/>
    </location>
</feature>
<dbReference type="InterPro" id="IPR012334">
    <property type="entry name" value="Pectin_lyas_fold"/>
</dbReference>
<evidence type="ECO:0000256" key="12">
    <source>
        <dbReference type="RuleBase" id="RU361169"/>
    </source>
</evidence>
<dbReference type="GO" id="GO:0009830">
    <property type="term" value="P:cell wall modification involved in abscission"/>
    <property type="evidence" value="ECO:0007669"/>
    <property type="project" value="UniProtKB-ARBA"/>
</dbReference>